<dbReference type="SUPFAM" id="SSF55729">
    <property type="entry name" value="Acyl-CoA N-acyltransferases (Nat)"/>
    <property type="match status" value="1"/>
</dbReference>
<feature type="non-terminal residue" evidence="1">
    <location>
        <position position="1"/>
    </location>
</feature>
<protein>
    <submittedName>
        <fullName evidence="1">Uncharacterized protein</fullName>
    </submittedName>
</protein>
<evidence type="ECO:0000313" key="2">
    <source>
        <dbReference type="Proteomes" id="UP001331761"/>
    </source>
</evidence>
<dbReference type="AlphaFoldDB" id="A0AAN8ICS5"/>
<dbReference type="InterPro" id="IPR016181">
    <property type="entry name" value="Acyl_CoA_acyltransferase"/>
</dbReference>
<organism evidence="1 2">
    <name type="scientific">Trichostrongylus colubriformis</name>
    <name type="common">Black scour worm</name>
    <dbReference type="NCBI Taxonomy" id="6319"/>
    <lineage>
        <taxon>Eukaryota</taxon>
        <taxon>Metazoa</taxon>
        <taxon>Ecdysozoa</taxon>
        <taxon>Nematoda</taxon>
        <taxon>Chromadorea</taxon>
        <taxon>Rhabditida</taxon>
        <taxon>Rhabditina</taxon>
        <taxon>Rhabditomorpha</taxon>
        <taxon>Strongyloidea</taxon>
        <taxon>Trichostrongylidae</taxon>
        <taxon>Trichostrongylus</taxon>
    </lineage>
</organism>
<name>A0AAN8ICS5_TRICO</name>
<evidence type="ECO:0000313" key="1">
    <source>
        <dbReference type="EMBL" id="KAK5969569.1"/>
    </source>
</evidence>
<keyword evidence="2" id="KW-1185">Reference proteome</keyword>
<sequence>EISSVGKPYQRQGIATKMMNFSFSSEKLERYEIDGIMSETSSIANQRLLAKYGFKPLKVIRLADWKDAQGKQLLRPDDGTEEAVLNWKPIEELTF</sequence>
<accession>A0AAN8ICS5</accession>
<proteinExistence type="predicted"/>
<dbReference type="EMBL" id="WIXE01020001">
    <property type="protein sequence ID" value="KAK5969569.1"/>
    <property type="molecule type" value="Genomic_DNA"/>
</dbReference>
<dbReference type="Proteomes" id="UP001331761">
    <property type="component" value="Unassembled WGS sequence"/>
</dbReference>
<dbReference type="Gene3D" id="3.40.630.30">
    <property type="match status" value="1"/>
</dbReference>
<comment type="caution">
    <text evidence="1">The sequence shown here is derived from an EMBL/GenBank/DDBJ whole genome shotgun (WGS) entry which is preliminary data.</text>
</comment>
<reference evidence="1 2" key="1">
    <citation type="submission" date="2019-10" db="EMBL/GenBank/DDBJ databases">
        <title>Assembly and Annotation for the nematode Trichostrongylus colubriformis.</title>
        <authorList>
            <person name="Martin J."/>
        </authorList>
    </citation>
    <scope>NUCLEOTIDE SEQUENCE [LARGE SCALE GENOMIC DNA]</scope>
    <source>
        <strain evidence="1">G859</strain>
        <tissue evidence="1">Whole worm</tissue>
    </source>
</reference>
<gene>
    <name evidence="1" type="ORF">GCK32_009020</name>
</gene>